<name>A0ABT3CYN6_9BACT</name>
<dbReference type="Pfam" id="PF00535">
    <property type="entry name" value="Glycos_transf_2"/>
    <property type="match status" value="1"/>
</dbReference>
<keyword evidence="2" id="KW-0808">Transferase</keyword>
<keyword evidence="3" id="KW-1185">Reference proteome</keyword>
<dbReference type="SUPFAM" id="SSF53448">
    <property type="entry name" value="Nucleotide-diphospho-sugar transferases"/>
    <property type="match status" value="1"/>
</dbReference>
<evidence type="ECO:0000313" key="2">
    <source>
        <dbReference type="EMBL" id="MCV9388810.1"/>
    </source>
</evidence>
<dbReference type="EMBL" id="JAOYOD010000001">
    <property type="protein sequence ID" value="MCV9388810.1"/>
    <property type="molecule type" value="Genomic_DNA"/>
</dbReference>
<protein>
    <submittedName>
        <fullName evidence="2">Glycosyltransferase</fullName>
        <ecNumber evidence="2">2.4.-.-</ecNumber>
    </submittedName>
</protein>
<sequence length="344" mass="41009">MTNQQPLVSVIIPSFNREKLIGETLQSVLDQTYSHWECIIVDDGSTDGTIDIVQSFVKKDNRFKLYKRHREPKGAPTCRNIGIERSKGEYIIFLDSDDIMLEDCINSRLQITQEKPCFDFYIFPVRIFYNGINDSKYFLNKEFDKKFILSKFLSQDMPWITCSAFWRRTTVTTLDGFDEDLISWQDWDLHVRAIIFDFKFHQSSNNFTSPIFYRQDSINTIRSYGKHEKIIINRLKLFKKTYQLLANKSRVSEHRKPLAQLIFTNVCKSDEFNVKNIKLIKDLKLIPYFDYFLWVVYAKTLKTNGHSSMILRLLNFYFIKIRKYHIGDLGKRTFKKWTEFENRC</sequence>
<feature type="domain" description="Glycosyltransferase 2-like" evidence="1">
    <location>
        <begin position="9"/>
        <end position="163"/>
    </location>
</feature>
<dbReference type="PANTHER" id="PTHR22916">
    <property type="entry name" value="GLYCOSYLTRANSFERASE"/>
    <property type="match status" value="1"/>
</dbReference>
<accession>A0ABT3CYN6</accession>
<dbReference type="InterPro" id="IPR029044">
    <property type="entry name" value="Nucleotide-diphossugar_trans"/>
</dbReference>
<dbReference type="RefSeq" id="WP_264139702.1">
    <property type="nucleotide sequence ID" value="NZ_JAOYOD010000001.1"/>
</dbReference>
<evidence type="ECO:0000259" key="1">
    <source>
        <dbReference type="Pfam" id="PF00535"/>
    </source>
</evidence>
<comment type="caution">
    <text evidence="2">The sequence shown here is derived from an EMBL/GenBank/DDBJ whole genome shotgun (WGS) entry which is preliminary data.</text>
</comment>
<dbReference type="Proteomes" id="UP001300692">
    <property type="component" value="Unassembled WGS sequence"/>
</dbReference>
<gene>
    <name evidence="2" type="ORF">N7U62_19180</name>
</gene>
<reference evidence="2 3" key="1">
    <citation type="submission" date="2022-10" db="EMBL/GenBank/DDBJ databases">
        <title>Comparative genomics and taxonomic characterization of three novel marine species of genus Reichenbachiella exhibiting antioxidant and polysaccharide degradation activities.</title>
        <authorList>
            <person name="Muhammad N."/>
            <person name="Lee Y.-J."/>
            <person name="Ko J."/>
            <person name="Kim S.-G."/>
        </authorList>
    </citation>
    <scope>NUCLEOTIDE SEQUENCE [LARGE SCALE GENOMIC DNA]</scope>
    <source>
        <strain evidence="2 3">ABR2-5</strain>
    </source>
</reference>
<evidence type="ECO:0000313" key="3">
    <source>
        <dbReference type="Proteomes" id="UP001300692"/>
    </source>
</evidence>
<dbReference type="Gene3D" id="3.90.550.10">
    <property type="entry name" value="Spore Coat Polysaccharide Biosynthesis Protein SpsA, Chain A"/>
    <property type="match status" value="1"/>
</dbReference>
<keyword evidence="2" id="KW-0328">Glycosyltransferase</keyword>
<proteinExistence type="predicted"/>
<dbReference type="InterPro" id="IPR001173">
    <property type="entry name" value="Glyco_trans_2-like"/>
</dbReference>
<dbReference type="EC" id="2.4.-.-" evidence="2"/>
<organism evidence="2 3">
    <name type="scientific">Reichenbachiella ulvae</name>
    <dbReference type="NCBI Taxonomy" id="2980104"/>
    <lineage>
        <taxon>Bacteria</taxon>
        <taxon>Pseudomonadati</taxon>
        <taxon>Bacteroidota</taxon>
        <taxon>Cytophagia</taxon>
        <taxon>Cytophagales</taxon>
        <taxon>Reichenbachiellaceae</taxon>
        <taxon>Reichenbachiella</taxon>
    </lineage>
</organism>
<dbReference type="GO" id="GO:0016757">
    <property type="term" value="F:glycosyltransferase activity"/>
    <property type="evidence" value="ECO:0007669"/>
    <property type="project" value="UniProtKB-KW"/>
</dbReference>